<dbReference type="AlphaFoldDB" id="A0A6A5QEP0"/>
<proteinExistence type="predicted"/>
<accession>A0A6A5QEP0</accession>
<gene>
    <name evidence="2" type="ORF">BDU57DRAFT_521583</name>
</gene>
<organism evidence="2 3">
    <name type="scientific">Ampelomyces quisqualis</name>
    <name type="common">Powdery mildew agent</name>
    <dbReference type="NCBI Taxonomy" id="50730"/>
    <lineage>
        <taxon>Eukaryota</taxon>
        <taxon>Fungi</taxon>
        <taxon>Dikarya</taxon>
        <taxon>Ascomycota</taxon>
        <taxon>Pezizomycotina</taxon>
        <taxon>Dothideomycetes</taxon>
        <taxon>Pleosporomycetidae</taxon>
        <taxon>Pleosporales</taxon>
        <taxon>Pleosporineae</taxon>
        <taxon>Phaeosphaeriaceae</taxon>
        <taxon>Ampelomyces</taxon>
    </lineage>
</organism>
<reference evidence="2" key="1">
    <citation type="journal article" date="2020" name="Stud. Mycol.">
        <title>101 Dothideomycetes genomes: a test case for predicting lifestyles and emergence of pathogens.</title>
        <authorList>
            <person name="Haridas S."/>
            <person name="Albert R."/>
            <person name="Binder M."/>
            <person name="Bloem J."/>
            <person name="Labutti K."/>
            <person name="Salamov A."/>
            <person name="Andreopoulos B."/>
            <person name="Baker S."/>
            <person name="Barry K."/>
            <person name="Bills G."/>
            <person name="Bluhm B."/>
            <person name="Cannon C."/>
            <person name="Castanera R."/>
            <person name="Culley D."/>
            <person name="Daum C."/>
            <person name="Ezra D."/>
            <person name="Gonzalez J."/>
            <person name="Henrissat B."/>
            <person name="Kuo A."/>
            <person name="Liang C."/>
            <person name="Lipzen A."/>
            <person name="Lutzoni F."/>
            <person name="Magnuson J."/>
            <person name="Mondo S."/>
            <person name="Nolan M."/>
            <person name="Ohm R."/>
            <person name="Pangilinan J."/>
            <person name="Park H.-J."/>
            <person name="Ramirez L."/>
            <person name="Alfaro M."/>
            <person name="Sun H."/>
            <person name="Tritt A."/>
            <person name="Yoshinaga Y."/>
            <person name="Zwiers L.-H."/>
            <person name="Turgeon B."/>
            <person name="Goodwin S."/>
            <person name="Spatafora J."/>
            <person name="Crous P."/>
            <person name="Grigoriev I."/>
        </authorList>
    </citation>
    <scope>NUCLEOTIDE SEQUENCE</scope>
    <source>
        <strain evidence="2">HMLAC05119</strain>
    </source>
</reference>
<feature type="compositionally biased region" description="Basic and acidic residues" evidence="1">
    <location>
        <begin position="123"/>
        <end position="134"/>
    </location>
</feature>
<protein>
    <submittedName>
        <fullName evidence="2">Uncharacterized protein</fullName>
    </submittedName>
</protein>
<evidence type="ECO:0000313" key="3">
    <source>
        <dbReference type="Proteomes" id="UP000800096"/>
    </source>
</evidence>
<evidence type="ECO:0000256" key="1">
    <source>
        <dbReference type="SAM" id="MobiDB-lite"/>
    </source>
</evidence>
<dbReference type="EMBL" id="ML979139">
    <property type="protein sequence ID" value="KAF1912964.1"/>
    <property type="molecule type" value="Genomic_DNA"/>
</dbReference>
<feature type="region of interest" description="Disordered" evidence="1">
    <location>
        <begin position="123"/>
        <end position="148"/>
    </location>
</feature>
<keyword evidence="3" id="KW-1185">Reference proteome</keyword>
<dbReference type="Proteomes" id="UP000800096">
    <property type="component" value="Unassembled WGS sequence"/>
</dbReference>
<evidence type="ECO:0000313" key="2">
    <source>
        <dbReference type="EMBL" id="KAF1912964.1"/>
    </source>
</evidence>
<sequence length="148" mass="16878">MGGGLFSMVCVRSRVGYISAGSKKKFTREFHRRRWFCGSRVWSRSSCLCALLSRLHARSIHGATEYEAVVYGRCPHCGPRKYATRRPALGTRGRTVTWRCEGPGGCSEQVRANVYGVGRSRRESRLLHTQDDRQHGRRKQNCHDHGQK</sequence>
<name>A0A6A5QEP0_AMPQU</name>